<feature type="transmembrane region" description="Helical" evidence="1">
    <location>
        <begin position="69"/>
        <end position="92"/>
    </location>
</feature>
<keyword evidence="3" id="KW-1185">Reference proteome</keyword>
<dbReference type="Proteomes" id="UP000198765">
    <property type="component" value="Chromosome I"/>
</dbReference>
<keyword evidence="1" id="KW-1133">Transmembrane helix</keyword>
<gene>
    <name evidence="2" type="ORF">GA0070621_1091</name>
</gene>
<feature type="transmembrane region" description="Helical" evidence="1">
    <location>
        <begin position="131"/>
        <end position="152"/>
    </location>
</feature>
<evidence type="ECO:0000256" key="1">
    <source>
        <dbReference type="SAM" id="Phobius"/>
    </source>
</evidence>
<keyword evidence="1" id="KW-0472">Membrane</keyword>
<accession>A0A1A8ZAM9</accession>
<organism evidence="2 3">
    <name type="scientific">Micromonospora narathiwatensis</name>
    <dbReference type="NCBI Taxonomy" id="299146"/>
    <lineage>
        <taxon>Bacteria</taxon>
        <taxon>Bacillati</taxon>
        <taxon>Actinomycetota</taxon>
        <taxon>Actinomycetes</taxon>
        <taxon>Micromonosporales</taxon>
        <taxon>Micromonosporaceae</taxon>
        <taxon>Micromonospora</taxon>
    </lineage>
</organism>
<reference evidence="2 3" key="1">
    <citation type="submission" date="2016-06" db="EMBL/GenBank/DDBJ databases">
        <authorList>
            <person name="Kjaerup R.B."/>
            <person name="Dalgaard T.S."/>
            <person name="Juul-Madsen H.R."/>
        </authorList>
    </citation>
    <scope>NUCLEOTIDE SEQUENCE [LARGE SCALE GENOMIC DNA]</scope>
    <source>
        <strain evidence="2 3">DSM 45248</strain>
    </source>
</reference>
<evidence type="ECO:0000313" key="2">
    <source>
        <dbReference type="EMBL" id="SBT40924.1"/>
    </source>
</evidence>
<proteinExistence type="predicted"/>
<dbReference type="OrthoDB" id="5191572at2"/>
<dbReference type="PATRIC" id="fig|299146.4.peg.1130"/>
<evidence type="ECO:0000313" key="3">
    <source>
        <dbReference type="Proteomes" id="UP000198765"/>
    </source>
</evidence>
<dbReference type="RefSeq" id="WP_091192059.1">
    <property type="nucleotide sequence ID" value="NZ_LT594324.1"/>
</dbReference>
<sequence>MTVTVSAGPPAQPADRARAKALQDLQADELDRIRAGAVAWRNGLGALLASLLGFSLVKGREDVTQLRPSYAIAVGSLLLAALIVGAAAAVLVMRAAHGRPYSAALPGNDVPDPAAAARRIEADRSERALGWGVRLVFGCVALLTSAVAVTWYGPEKDKPRIEVQMLDNSRWCGEVVLVRTGWLTIKTAKGQVAVDLSKTATVAATDACPN</sequence>
<name>A0A1A8ZAM9_9ACTN</name>
<dbReference type="EMBL" id="LT594324">
    <property type="protein sequence ID" value="SBT40924.1"/>
    <property type="molecule type" value="Genomic_DNA"/>
</dbReference>
<protein>
    <submittedName>
        <fullName evidence="2">Uncharacterized protein</fullName>
    </submittedName>
</protein>
<feature type="transmembrane region" description="Helical" evidence="1">
    <location>
        <begin position="38"/>
        <end position="57"/>
    </location>
</feature>
<dbReference type="AlphaFoldDB" id="A0A1A8ZAM9"/>
<keyword evidence="1" id="KW-0812">Transmembrane</keyword>